<dbReference type="InterPro" id="IPR011050">
    <property type="entry name" value="Pectin_lyase_fold/virulence"/>
</dbReference>
<accession>A0A517U6M7</accession>
<protein>
    <submittedName>
        <fullName evidence="3">Autotransporter-associated beta strand repeat protein</fullName>
    </submittedName>
</protein>
<dbReference type="RefSeq" id="WP_145436130.1">
    <property type="nucleotide sequence ID" value="NZ_CP036339.1"/>
</dbReference>
<dbReference type="Pfam" id="PF00404">
    <property type="entry name" value="Dockerin_1"/>
    <property type="match status" value="1"/>
</dbReference>
<dbReference type="SUPFAM" id="SSF55486">
    <property type="entry name" value="Metalloproteases ('zincins'), catalytic domain"/>
    <property type="match status" value="1"/>
</dbReference>
<dbReference type="PROSITE" id="PS00018">
    <property type="entry name" value="EF_HAND_1"/>
    <property type="match status" value="2"/>
</dbReference>
<dbReference type="NCBIfam" id="TIGR02601">
    <property type="entry name" value="autotrns_rpt"/>
    <property type="match status" value="1"/>
</dbReference>
<organism evidence="3 4">
    <name type="scientific">Lacipirellula limnantheis</name>
    <dbReference type="NCBI Taxonomy" id="2528024"/>
    <lineage>
        <taxon>Bacteria</taxon>
        <taxon>Pseudomonadati</taxon>
        <taxon>Planctomycetota</taxon>
        <taxon>Planctomycetia</taxon>
        <taxon>Pirellulales</taxon>
        <taxon>Lacipirellulaceae</taxon>
        <taxon>Lacipirellula</taxon>
    </lineage>
</organism>
<dbReference type="GO" id="GO:0004553">
    <property type="term" value="F:hydrolase activity, hydrolyzing O-glycosyl compounds"/>
    <property type="evidence" value="ECO:0007669"/>
    <property type="project" value="InterPro"/>
</dbReference>
<dbReference type="OrthoDB" id="252952at2"/>
<gene>
    <name evidence="3" type="ORF">I41_55320</name>
</gene>
<name>A0A517U6M7_9BACT</name>
<dbReference type="Proteomes" id="UP000317909">
    <property type="component" value="Chromosome"/>
</dbReference>
<keyword evidence="1 2" id="KW-0732">Signal</keyword>
<keyword evidence="4" id="KW-1185">Reference proteome</keyword>
<feature type="chain" id="PRO_5021777263" evidence="2">
    <location>
        <begin position="30"/>
        <end position="1014"/>
    </location>
</feature>
<evidence type="ECO:0000313" key="3">
    <source>
        <dbReference type="EMBL" id="QDT76282.1"/>
    </source>
</evidence>
<dbReference type="InterPro" id="IPR036439">
    <property type="entry name" value="Dockerin_dom_sf"/>
</dbReference>
<proteinExistence type="predicted"/>
<dbReference type="GO" id="GO:0000272">
    <property type="term" value="P:polysaccharide catabolic process"/>
    <property type="evidence" value="ECO:0007669"/>
    <property type="project" value="InterPro"/>
</dbReference>
<dbReference type="EMBL" id="CP036339">
    <property type="protein sequence ID" value="QDT76282.1"/>
    <property type="molecule type" value="Genomic_DNA"/>
</dbReference>
<dbReference type="InterPro" id="IPR002105">
    <property type="entry name" value="Dockerin_1_rpt"/>
</dbReference>
<dbReference type="InterPro" id="IPR013425">
    <property type="entry name" value="Autotrns_rpt"/>
</dbReference>
<dbReference type="Gene3D" id="3.40.390.10">
    <property type="entry name" value="Collagenase (Catalytic Domain)"/>
    <property type="match status" value="1"/>
</dbReference>
<dbReference type="InterPro" id="IPR024079">
    <property type="entry name" value="MetalloPept_cat_dom_sf"/>
</dbReference>
<sequence length="1014" mass="103772" precursor="true">MPIRRFLSLLSAGACAGLLMVEFAETANAYATDARWTWTATDGPTGAQGTAISLTWSIVPDGTQVPDEFDGYAPSGLVGFLDDLIGAGPGGDDYTQRPWFTYFEQSYQRLGALSGLTFTYEPHDDGVRHDRGNSVQGALGVRGDIRVGSSVFDPQSSVLAFNYYPRYGGDMVINPNQGVFFSDPDNNYRVFRNIVMHETMHGLGIRHVESSDGAFLIEPFLNKTFDGPQLDDILSLQRNYGDIYEKGGGNNSAATATQLGTLTNVPRKIGGLGGSTVVAGDEVDFLSIDDDSDTDFFSFTITQRSDITLNVDPVGKTYKVGPQGGEEGPLNTLTLNNLSLALIGVNGVSVLNSTNANGVGLGETLSYQIDPGTYYARVRGTLNDIQLYGLTVTASPVAAGTLLWKGNVSSAWDVGVTSNFTNNGAAAKFFTDVAVEFDDTATSKEVSLAQNVSPFSTKVTTAGAYKFAGPGGIQTGGLTVDGGGVVELANTNNSYDGPTTVNSGTLKITGNANEMESPIEVKTGAKLILDSVDAATMDSPITIREGAELQVGSAATTSNTLADVHPGIANAGTMRVLDAEEINHVTGAGAVILESEDSVLSDNLGFDGPLTVRSGASATIVNAAAFGSNFGATTVESGGSVRFAGNVTTGEPVALAGDGGGAGALQVAANQQVTLTGPVSIDAASTRIQVDSAAALSINAGLDASSAVAPLQLAALDGGQLNLPGGVKTGAGLVKTGAGAATIGGDVVLSGETEVAAGKLTLMGPNQLANAFDVAAGATLVVTGAHTFAPTARLTGNGLVQGTFNFPGHIAPGASSGGMAIEGNLALAGTLEIEIGGDTPLIDYDQLHIIGAGVLGGELEVSLVNDFTPDFGDAFTILTGTKPLSSTFSSLILPSLTGGLGWNISYLTNSVRLSVISIGLTLPSDFNSDGFVDSGDLSVWRSNFAIAANANRNQGDADGDGAVTGADFLSWQRQAGGGGGAVAAVAAVPEPATTSLGLAALLVMASPRMRRRRV</sequence>
<dbReference type="InterPro" id="IPR018247">
    <property type="entry name" value="EF_Hand_1_Ca_BS"/>
</dbReference>
<dbReference type="SUPFAM" id="SSF51126">
    <property type="entry name" value="Pectin lyase-like"/>
    <property type="match status" value="1"/>
</dbReference>
<evidence type="ECO:0000313" key="4">
    <source>
        <dbReference type="Proteomes" id="UP000317909"/>
    </source>
</evidence>
<reference evidence="3 4" key="1">
    <citation type="submission" date="2019-02" db="EMBL/GenBank/DDBJ databases">
        <title>Deep-cultivation of Planctomycetes and their phenomic and genomic characterization uncovers novel biology.</title>
        <authorList>
            <person name="Wiegand S."/>
            <person name="Jogler M."/>
            <person name="Boedeker C."/>
            <person name="Pinto D."/>
            <person name="Vollmers J."/>
            <person name="Rivas-Marin E."/>
            <person name="Kohn T."/>
            <person name="Peeters S.H."/>
            <person name="Heuer A."/>
            <person name="Rast P."/>
            <person name="Oberbeckmann S."/>
            <person name="Bunk B."/>
            <person name="Jeske O."/>
            <person name="Meyerdierks A."/>
            <person name="Storesund J.E."/>
            <person name="Kallscheuer N."/>
            <person name="Luecker S."/>
            <person name="Lage O.M."/>
            <person name="Pohl T."/>
            <person name="Merkel B.J."/>
            <person name="Hornburger P."/>
            <person name="Mueller R.-W."/>
            <person name="Bruemmer F."/>
            <person name="Labrenz M."/>
            <person name="Spormann A.M."/>
            <person name="Op den Camp H."/>
            <person name="Overmann J."/>
            <person name="Amann R."/>
            <person name="Jetten M.S.M."/>
            <person name="Mascher T."/>
            <person name="Medema M.H."/>
            <person name="Devos D.P."/>
            <person name="Kaster A.-K."/>
            <person name="Ovreas L."/>
            <person name="Rohde M."/>
            <person name="Galperin M.Y."/>
            <person name="Jogler C."/>
        </authorList>
    </citation>
    <scope>NUCLEOTIDE SEQUENCE [LARGE SCALE GENOMIC DNA]</scope>
    <source>
        <strain evidence="3 4">I41</strain>
    </source>
</reference>
<feature type="signal peptide" evidence="2">
    <location>
        <begin position="1"/>
        <end position="29"/>
    </location>
</feature>
<dbReference type="GO" id="GO:0008237">
    <property type="term" value="F:metallopeptidase activity"/>
    <property type="evidence" value="ECO:0007669"/>
    <property type="project" value="InterPro"/>
</dbReference>
<dbReference type="Gene3D" id="1.10.1330.10">
    <property type="entry name" value="Dockerin domain"/>
    <property type="match status" value="1"/>
</dbReference>
<evidence type="ECO:0000256" key="2">
    <source>
        <dbReference type="SAM" id="SignalP"/>
    </source>
</evidence>
<dbReference type="Gene3D" id="2.60.120.380">
    <property type="match status" value="1"/>
</dbReference>
<dbReference type="AlphaFoldDB" id="A0A517U6M7"/>
<dbReference type="KEGG" id="llh:I41_55320"/>
<evidence type="ECO:0000256" key="1">
    <source>
        <dbReference type="ARBA" id="ARBA00022729"/>
    </source>
</evidence>